<accession>A0A090KSS7</accession>
<dbReference type="GO" id="GO:0008290">
    <property type="term" value="C:F-actin capping protein complex"/>
    <property type="evidence" value="ECO:0007669"/>
    <property type="project" value="UniProtKB-UniRule"/>
</dbReference>
<dbReference type="PANTHER" id="PTHR10653">
    <property type="entry name" value="F-ACTIN-CAPPING PROTEIN SUBUNIT ALPHA"/>
    <property type="match status" value="1"/>
</dbReference>
<sequence length="286" mass="33041">MIPNLSKEDKVEICSKILLSSPPGELNDVFNSIRGIINDDDLLKNKCAPAVAQYNLDNFHQVRQELPNPCLITKYNQLGNDRFLEPQANVTFKFDHIRREVSDITPADKLFYSEDLNKWRKVIQIELNKYVERSYKNSGVGVVFVYDGQIVICIESHQFRPKSYWNGRMKSCWFIPPFDGKNNTIEISGTVKLDTHYFEDGNVQLKMDHTYKPKCVASNIGNMAIEVVKAIGKSEDSYQATIQETYMAQIEEVFKQLRRSLPITKTKFDWNKIHNYKIAQDMSPSV</sequence>
<dbReference type="InterPro" id="IPR042276">
    <property type="entry name" value="CapZ_alpha/beta_2"/>
</dbReference>
<dbReference type="EMBL" id="LN609399">
    <property type="protein sequence ID" value="CEF60461.1"/>
    <property type="molecule type" value="Genomic_DNA"/>
</dbReference>
<dbReference type="GO" id="GO:0005869">
    <property type="term" value="C:dynactin complex"/>
    <property type="evidence" value="ECO:0007669"/>
    <property type="project" value="EnsemblMetazoa"/>
</dbReference>
<dbReference type="Gene3D" id="3.30.1140.60">
    <property type="entry name" value="F-actin capping protein, alpha subunit"/>
    <property type="match status" value="1"/>
</dbReference>
<dbReference type="FunFam" id="3.90.1150.210:FF:000003">
    <property type="entry name" value="F-actin-capping protein subunit alpha"/>
    <property type="match status" value="1"/>
</dbReference>
<dbReference type="Gene3D" id="3.90.1150.210">
    <property type="entry name" value="F-actin capping protein, beta subunit"/>
    <property type="match status" value="1"/>
</dbReference>
<gene>
    <name evidence="5 7 8" type="ORF">SRAE_X000220000</name>
</gene>
<dbReference type="InterPro" id="IPR042489">
    <property type="entry name" value="CapZ_alpha_1"/>
</dbReference>
<dbReference type="GeneID" id="36385271"/>
<reference evidence="5" key="2">
    <citation type="submission" date="2014-09" db="EMBL/GenBank/DDBJ databases">
        <authorList>
            <person name="Aslett A.Martin."/>
        </authorList>
    </citation>
    <scope>NUCLEOTIDE SEQUENCE</scope>
    <source>
        <strain evidence="5">ED321 Heterogonic</strain>
    </source>
</reference>
<comment type="subunit">
    <text evidence="4">Heterodimer of an alpha and a beta subunit.</text>
</comment>
<keyword evidence="2 4" id="KW-0117">Actin capping</keyword>
<dbReference type="RefSeq" id="XP_024499670.1">
    <property type="nucleotide sequence ID" value="XM_024645063.1"/>
</dbReference>
<dbReference type="Proteomes" id="UP000035682">
    <property type="component" value="Unplaced"/>
</dbReference>
<dbReference type="SUPFAM" id="SSF90096">
    <property type="entry name" value="Subunits of heterodimeric actin filament capping protein Capz"/>
    <property type="match status" value="1"/>
</dbReference>
<dbReference type="WBParaSite" id="SRAE_X000220000.1">
    <property type="protein sequence ID" value="SRAE_X000220000.1"/>
    <property type="gene ID" value="WBGene00267777"/>
</dbReference>
<dbReference type="CTD" id="36385271"/>
<protein>
    <recommendedName>
        <fullName evidence="4">F-actin-capping protein subunit alpha</fullName>
    </recommendedName>
</protein>
<dbReference type="GO" id="GO:0030863">
    <property type="term" value="C:cortical cytoskeleton"/>
    <property type="evidence" value="ECO:0007669"/>
    <property type="project" value="TreeGrafter"/>
</dbReference>
<keyword evidence="3 4" id="KW-0009">Actin-binding</keyword>
<dbReference type="OMA" id="VACIEDH"/>
<dbReference type="WormBase" id="SRAE_X000220000">
    <property type="protein sequence ID" value="SRP09877"/>
    <property type="gene ID" value="WBGene00267777"/>
</dbReference>
<dbReference type="Pfam" id="PF01267">
    <property type="entry name" value="F-actin_cap_A"/>
    <property type="match status" value="1"/>
</dbReference>
<dbReference type="PRINTS" id="PR00191">
    <property type="entry name" value="FACTINCAPA"/>
</dbReference>
<evidence type="ECO:0000256" key="3">
    <source>
        <dbReference type="ARBA" id="ARBA00023203"/>
    </source>
</evidence>
<dbReference type="PANTHER" id="PTHR10653:SF0">
    <property type="entry name" value="F-ACTIN-CAPPING PROTEIN SUBUNIT ALPHA"/>
    <property type="match status" value="1"/>
</dbReference>
<evidence type="ECO:0000313" key="7">
    <source>
        <dbReference type="WBParaSite" id="SRAE_X000220000.1"/>
    </source>
</evidence>
<organism evidence="5">
    <name type="scientific">Strongyloides ratti</name>
    <name type="common">Parasitic roundworm</name>
    <dbReference type="NCBI Taxonomy" id="34506"/>
    <lineage>
        <taxon>Eukaryota</taxon>
        <taxon>Metazoa</taxon>
        <taxon>Ecdysozoa</taxon>
        <taxon>Nematoda</taxon>
        <taxon>Chromadorea</taxon>
        <taxon>Rhabditida</taxon>
        <taxon>Tylenchina</taxon>
        <taxon>Panagrolaimomorpha</taxon>
        <taxon>Strongyloidoidea</taxon>
        <taxon>Strongyloididae</taxon>
        <taxon>Strongyloides</taxon>
    </lineage>
</organism>
<name>A0A090KSS7_STRRB</name>
<evidence type="ECO:0000256" key="4">
    <source>
        <dbReference type="RuleBase" id="RU365077"/>
    </source>
</evidence>
<dbReference type="OrthoDB" id="340550at2759"/>
<comment type="function">
    <text evidence="4">F-actin-capping proteins bind in a Ca(2+)-independent manner to the fast growing ends of actin filaments (barbed end) thereby blocking the exchange of subunits at these ends. Unlike other capping proteins (such as gelsolin and severin), these proteins do not sever actin filaments.</text>
</comment>
<reference evidence="6" key="1">
    <citation type="submission" date="2014-09" db="EMBL/GenBank/DDBJ databases">
        <authorList>
            <person name="Martin A.A."/>
        </authorList>
    </citation>
    <scope>NUCLEOTIDE SEQUENCE</scope>
    <source>
        <strain evidence="6">ED321</strain>
    </source>
</reference>
<proteinExistence type="inferred from homology"/>
<evidence type="ECO:0000313" key="8">
    <source>
        <dbReference type="WormBase" id="SRAE_X000220000"/>
    </source>
</evidence>
<evidence type="ECO:0000256" key="1">
    <source>
        <dbReference type="ARBA" id="ARBA00010479"/>
    </source>
</evidence>
<keyword evidence="6" id="KW-1185">Reference proteome</keyword>
<comment type="similarity">
    <text evidence="1 4">Belongs to the F-actin-capping protein alpha subunit family.</text>
</comment>
<evidence type="ECO:0000313" key="5">
    <source>
        <dbReference type="EMBL" id="CEF60461.1"/>
    </source>
</evidence>
<evidence type="ECO:0000256" key="2">
    <source>
        <dbReference type="ARBA" id="ARBA00022467"/>
    </source>
</evidence>
<dbReference type="InterPro" id="IPR037282">
    <property type="entry name" value="CapZ_alpha/beta"/>
</dbReference>
<dbReference type="AlphaFoldDB" id="A0A090KSS7"/>
<evidence type="ECO:0000313" key="6">
    <source>
        <dbReference type="Proteomes" id="UP000035682"/>
    </source>
</evidence>
<dbReference type="GO" id="GO:0051015">
    <property type="term" value="F:actin filament binding"/>
    <property type="evidence" value="ECO:0007669"/>
    <property type="project" value="TreeGrafter"/>
</dbReference>
<dbReference type="GO" id="GO:0030036">
    <property type="term" value="P:actin cytoskeleton organization"/>
    <property type="evidence" value="ECO:0007669"/>
    <property type="project" value="TreeGrafter"/>
</dbReference>
<dbReference type="InterPro" id="IPR002189">
    <property type="entry name" value="CapZ_alpha"/>
</dbReference>
<dbReference type="GO" id="GO:0051016">
    <property type="term" value="P:barbed-end actin filament capping"/>
    <property type="evidence" value="ECO:0007669"/>
    <property type="project" value="UniProtKB-UniRule"/>
</dbReference>
<reference evidence="7" key="3">
    <citation type="submission" date="2020-12" db="UniProtKB">
        <authorList>
            <consortium name="WormBaseParasite"/>
        </authorList>
    </citation>
    <scope>IDENTIFICATION</scope>
</reference>